<evidence type="ECO:0000313" key="2">
    <source>
        <dbReference type="EMBL" id="SFZ81612.1"/>
    </source>
</evidence>
<dbReference type="EMBL" id="FPKU01000001">
    <property type="protein sequence ID" value="SFZ81612.1"/>
    <property type="molecule type" value="Genomic_DNA"/>
</dbReference>
<organism evidence="2 3">
    <name type="scientific">Devosia enhydra</name>
    <dbReference type="NCBI Taxonomy" id="665118"/>
    <lineage>
        <taxon>Bacteria</taxon>
        <taxon>Pseudomonadati</taxon>
        <taxon>Pseudomonadota</taxon>
        <taxon>Alphaproteobacteria</taxon>
        <taxon>Hyphomicrobiales</taxon>
        <taxon>Devosiaceae</taxon>
        <taxon>Devosia</taxon>
    </lineage>
</organism>
<protein>
    <submittedName>
        <fullName evidence="2">Uncharacterized protein</fullName>
    </submittedName>
</protein>
<keyword evidence="3" id="KW-1185">Reference proteome</keyword>
<dbReference type="STRING" id="665118.SAMN02983003_0593"/>
<accession>A0A1K2HTM2</accession>
<reference evidence="2 3" key="1">
    <citation type="submission" date="2016-11" db="EMBL/GenBank/DDBJ databases">
        <authorList>
            <person name="Jaros S."/>
            <person name="Januszkiewicz K."/>
            <person name="Wedrychowicz H."/>
        </authorList>
    </citation>
    <scope>NUCLEOTIDE SEQUENCE [LARGE SCALE GENOMIC DNA]</scope>
    <source>
        <strain evidence="2 3">ATCC 23634</strain>
    </source>
</reference>
<evidence type="ECO:0000256" key="1">
    <source>
        <dbReference type="SAM" id="MobiDB-lite"/>
    </source>
</evidence>
<name>A0A1K2HTM2_9HYPH</name>
<proteinExistence type="predicted"/>
<dbReference type="Proteomes" id="UP000183447">
    <property type="component" value="Unassembled WGS sequence"/>
</dbReference>
<gene>
    <name evidence="2" type="ORF">SAMN02983003_0593</name>
</gene>
<feature type="region of interest" description="Disordered" evidence="1">
    <location>
        <begin position="57"/>
        <end position="88"/>
    </location>
</feature>
<dbReference type="AlphaFoldDB" id="A0A1K2HTM2"/>
<evidence type="ECO:0000313" key="3">
    <source>
        <dbReference type="Proteomes" id="UP000183447"/>
    </source>
</evidence>
<sequence>MRTPALDQIGQPIEVGDRVCWGVVNAVRVGTITEIVPIKDQSSRWYGASRTHTIRTTTTTEAKPTGRGGSYWNGSVIRIPHPTETPNV</sequence>
<dbReference type="RefSeq" id="WP_072338894.1">
    <property type="nucleotide sequence ID" value="NZ_FPKU01000001.1"/>
</dbReference>